<proteinExistence type="predicted"/>
<evidence type="ECO:0000256" key="1">
    <source>
        <dbReference type="SAM" id="MobiDB-lite"/>
    </source>
</evidence>
<feature type="compositionally biased region" description="Gly residues" evidence="1">
    <location>
        <begin position="99"/>
        <end position="111"/>
    </location>
</feature>
<protein>
    <submittedName>
        <fullName evidence="3">Uncharacterized protein</fullName>
    </submittedName>
</protein>
<dbReference type="Proteomes" id="UP000494363">
    <property type="component" value="Unassembled WGS sequence"/>
</dbReference>
<evidence type="ECO:0000313" key="3">
    <source>
        <dbReference type="EMBL" id="CAB3768565.1"/>
    </source>
</evidence>
<feature type="compositionally biased region" description="Polar residues" evidence="1">
    <location>
        <begin position="140"/>
        <end position="149"/>
    </location>
</feature>
<evidence type="ECO:0000313" key="4">
    <source>
        <dbReference type="Proteomes" id="UP000494363"/>
    </source>
</evidence>
<accession>A0A6J5EU88</accession>
<feature type="chain" id="PRO_5026887266" evidence="2">
    <location>
        <begin position="24"/>
        <end position="188"/>
    </location>
</feature>
<keyword evidence="2" id="KW-0732">Signal</keyword>
<organism evidence="3 4">
    <name type="scientific">Paraburkholderia humisilvae</name>
    <dbReference type="NCBI Taxonomy" id="627669"/>
    <lineage>
        <taxon>Bacteria</taxon>
        <taxon>Pseudomonadati</taxon>
        <taxon>Pseudomonadota</taxon>
        <taxon>Betaproteobacteria</taxon>
        <taxon>Burkholderiales</taxon>
        <taxon>Burkholderiaceae</taxon>
        <taxon>Paraburkholderia</taxon>
    </lineage>
</organism>
<dbReference type="AlphaFoldDB" id="A0A6J5EU88"/>
<sequence length="188" mass="18201">MQAMTLRATLAAISGVGFACAMATVASFVPASAIAQTSSFGQSHKSGMTGMAGMSSSPGIGSSSGTGLSSPGSGFGRSSGSSASSGFGQHSSSSSMTGSGVGSSGSVGGMAGSHAGSLSSRTGSSSGKGPRLKLKPASEATANSSSTHSLYDYNYGADDTGRNTDAIYKSRAAAAPTDNYKFGATDTQ</sequence>
<name>A0A6J5EU88_9BURK</name>
<dbReference type="EMBL" id="CADIKH010000037">
    <property type="protein sequence ID" value="CAB3768565.1"/>
    <property type="molecule type" value="Genomic_DNA"/>
</dbReference>
<feature type="compositionally biased region" description="Low complexity" evidence="1">
    <location>
        <begin position="46"/>
        <end position="98"/>
    </location>
</feature>
<feature type="signal peptide" evidence="2">
    <location>
        <begin position="1"/>
        <end position="23"/>
    </location>
</feature>
<dbReference type="PROSITE" id="PS51257">
    <property type="entry name" value="PROKAR_LIPOPROTEIN"/>
    <property type="match status" value="1"/>
</dbReference>
<dbReference type="RefSeq" id="WP_377692743.1">
    <property type="nucleotide sequence ID" value="NZ_JBHLTK010000082.1"/>
</dbReference>
<reference evidence="3 4" key="1">
    <citation type="submission" date="2020-04" db="EMBL/GenBank/DDBJ databases">
        <authorList>
            <person name="De Canck E."/>
        </authorList>
    </citation>
    <scope>NUCLEOTIDE SEQUENCE [LARGE SCALE GENOMIC DNA]</scope>
    <source>
        <strain evidence="3 4">LMG 29542</strain>
    </source>
</reference>
<feature type="compositionally biased region" description="Low complexity" evidence="1">
    <location>
        <begin position="112"/>
        <end position="129"/>
    </location>
</feature>
<evidence type="ECO:0000256" key="2">
    <source>
        <dbReference type="SAM" id="SignalP"/>
    </source>
</evidence>
<gene>
    <name evidence="3" type="ORF">LMG29542_05891</name>
</gene>
<feature type="region of interest" description="Disordered" evidence="1">
    <location>
        <begin position="41"/>
        <end position="156"/>
    </location>
</feature>
<keyword evidence="4" id="KW-1185">Reference proteome</keyword>